<feature type="transmembrane region" description="Helical" evidence="8">
    <location>
        <begin position="105"/>
        <end position="128"/>
    </location>
</feature>
<sequence length="176" mass="20065">MIRFLVPIVCLVLFFVEPIFGLFSPLSIGGSLYYVVPRFLILFLIFLTVFYELRHALFYGLFFGLLYDVFYIDIIGLYSFLYPAVCLIAAYFFKKIPQNLLSATLLALGLLLAMEVALYLFFQLIGLTDAPAGTFLTSRLWPTLIANALYLGLLGWVFRSMMVTQDPQRGTKFGLY</sequence>
<name>A0A0U2XMD6_9BACL</name>
<evidence type="ECO:0000256" key="2">
    <source>
        <dbReference type="ARBA" id="ARBA00007776"/>
    </source>
</evidence>
<keyword evidence="7 8" id="KW-0472">Membrane</keyword>
<comment type="subcellular location">
    <subcellularLocation>
        <location evidence="1">Cell membrane</location>
        <topology evidence="1">Multi-pass membrane protein</topology>
    </subcellularLocation>
</comment>
<keyword evidence="4 8" id="KW-0812">Transmembrane</keyword>
<evidence type="ECO:0000256" key="8">
    <source>
        <dbReference type="SAM" id="Phobius"/>
    </source>
</evidence>
<evidence type="ECO:0000256" key="4">
    <source>
        <dbReference type="ARBA" id="ARBA00022692"/>
    </source>
</evidence>
<accession>A0A0U2XMD6</accession>
<dbReference type="EMBL" id="CP013659">
    <property type="protein sequence ID" value="ALS74291.1"/>
    <property type="molecule type" value="Genomic_DNA"/>
</dbReference>
<protein>
    <submittedName>
        <fullName evidence="9">Rod shape-determining protein MreD</fullName>
    </submittedName>
</protein>
<dbReference type="AlphaFoldDB" id="A0A0U2XMD6"/>
<evidence type="ECO:0000256" key="7">
    <source>
        <dbReference type="ARBA" id="ARBA00023136"/>
    </source>
</evidence>
<proteinExistence type="inferred from homology"/>
<gene>
    <name evidence="9" type="ORF">AUC31_03015</name>
</gene>
<evidence type="ECO:0000313" key="10">
    <source>
        <dbReference type="Proteomes" id="UP000067683"/>
    </source>
</evidence>
<keyword evidence="5" id="KW-0133">Cell shape</keyword>
<dbReference type="GO" id="GO:0005886">
    <property type="term" value="C:plasma membrane"/>
    <property type="evidence" value="ECO:0007669"/>
    <property type="project" value="UniProtKB-SubCell"/>
</dbReference>
<dbReference type="Proteomes" id="UP000067683">
    <property type="component" value="Chromosome"/>
</dbReference>
<evidence type="ECO:0000256" key="1">
    <source>
        <dbReference type="ARBA" id="ARBA00004651"/>
    </source>
</evidence>
<feature type="transmembrane region" description="Helical" evidence="8">
    <location>
        <begin position="140"/>
        <end position="158"/>
    </location>
</feature>
<dbReference type="KEGG" id="prt:AUC31_03015"/>
<evidence type="ECO:0000313" key="9">
    <source>
        <dbReference type="EMBL" id="ALS74291.1"/>
    </source>
</evidence>
<evidence type="ECO:0000256" key="5">
    <source>
        <dbReference type="ARBA" id="ARBA00022960"/>
    </source>
</evidence>
<keyword evidence="3" id="KW-1003">Cell membrane</keyword>
<evidence type="ECO:0000256" key="3">
    <source>
        <dbReference type="ARBA" id="ARBA00022475"/>
    </source>
</evidence>
<keyword evidence="10" id="KW-1185">Reference proteome</keyword>
<keyword evidence="6 8" id="KW-1133">Transmembrane helix</keyword>
<dbReference type="OrthoDB" id="1653857at2"/>
<organism evidence="9 10">
    <name type="scientific">Planococcus rifietoensis</name>
    <dbReference type="NCBI Taxonomy" id="200991"/>
    <lineage>
        <taxon>Bacteria</taxon>
        <taxon>Bacillati</taxon>
        <taxon>Bacillota</taxon>
        <taxon>Bacilli</taxon>
        <taxon>Bacillales</taxon>
        <taxon>Caryophanaceae</taxon>
        <taxon>Planococcus</taxon>
    </lineage>
</organism>
<dbReference type="RefSeq" id="WP_058380998.1">
    <property type="nucleotide sequence ID" value="NZ_CP013659.2"/>
</dbReference>
<reference evidence="9" key="1">
    <citation type="submission" date="2016-01" db="EMBL/GenBank/DDBJ databases">
        <title>Complete genome of Planococcus rifietoensis type strain M8.</title>
        <authorList>
            <person name="See-Too W.S."/>
        </authorList>
    </citation>
    <scope>NUCLEOTIDE SEQUENCE [LARGE SCALE GENOMIC DNA]</scope>
    <source>
        <strain evidence="9">M8</strain>
    </source>
</reference>
<feature type="transmembrane region" description="Helical" evidence="8">
    <location>
        <begin position="31"/>
        <end position="51"/>
    </location>
</feature>
<evidence type="ECO:0000256" key="6">
    <source>
        <dbReference type="ARBA" id="ARBA00022989"/>
    </source>
</evidence>
<comment type="similarity">
    <text evidence="2">Belongs to the MreD family.</text>
</comment>
<dbReference type="InterPro" id="IPR007227">
    <property type="entry name" value="Cell_shape_determining_MreD"/>
</dbReference>
<dbReference type="STRING" id="200991.AUC31_03015"/>
<feature type="transmembrane region" description="Helical" evidence="8">
    <location>
        <begin position="78"/>
        <end position="93"/>
    </location>
</feature>
<dbReference type="Pfam" id="PF04093">
    <property type="entry name" value="MreD"/>
    <property type="match status" value="1"/>
</dbReference>
<dbReference type="NCBIfam" id="TIGR03426">
    <property type="entry name" value="shape_MreD"/>
    <property type="match status" value="1"/>
</dbReference>
<dbReference type="GO" id="GO:0008360">
    <property type="term" value="P:regulation of cell shape"/>
    <property type="evidence" value="ECO:0007669"/>
    <property type="project" value="UniProtKB-KW"/>
</dbReference>